<sequence length="121" mass="13307">MTADELLADLEAKAQEAEQGEWKAITKEFFGDVSSEVEVKSSGTVAYDLNPDDAAFIAAANPATVLRLVAMVRWLAGQGDYVCPPEKFRTVDCPEVQREEFCPCKRCWAEAAYNATEASHD</sequence>
<dbReference type="Proteomes" id="UP000069241">
    <property type="component" value="Chromosome"/>
</dbReference>
<evidence type="ECO:0000313" key="1">
    <source>
        <dbReference type="EMBL" id="AMD90020.1"/>
    </source>
</evidence>
<protein>
    <submittedName>
        <fullName evidence="1">Uncharacterized protein</fullName>
    </submittedName>
</protein>
<dbReference type="RefSeq" id="WP_062252324.1">
    <property type="nucleotide sequence ID" value="NZ_CP014229.1"/>
</dbReference>
<name>A0A109W491_9BACT</name>
<keyword evidence="2" id="KW-1185">Reference proteome</keyword>
<dbReference type="AlphaFoldDB" id="A0A109W491"/>
<proteinExistence type="predicted"/>
<gene>
    <name evidence="1" type="ORF">AXF13_07760</name>
</gene>
<organism evidence="1 2">
    <name type="scientific">Desulfovibrio fairfieldensis</name>
    <dbReference type="NCBI Taxonomy" id="44742"/>
    <lineage>
        <taxon>Bacteria</taxon>
        <taxon>Pseudomonadati</taxon>
        <taxon>Thermodesulfobacteriota</taxon>
        <taxon>Desulfovibrionia</taxon>
        <taxon>Desulfovibrionales</taxon>
        <taxon>Desulfovibrionaceae</taxon>
        <taxon>Desulfovibrio</taxon>
    </lineage>
</organism>
<dbReference type="KEGG" id="dfi:AXF13_07760"/>
<reference evidence="2" key="1">
    <citation type="submission" date="2016-02" db="EMBL/GenBank/DDBJ databases">
        <authorList>
            <person name="Holder M.E."/>
            <person name="Ajami N.J."/>
            <person name="Petrosino J.F."/>
        </authorList>
    </citation>
    <scope>NUCLEOTIDE SEQUENCE [LARGE SCALE GENOMIC DNA]</scope>
    <source>
        <strain evidence="2">CCUG 45958</strain>
    </source>
</reference>
<evidence type="ECO:0000313" key="2">
    <source>
        <dbReference type="Proteomes" id="UP000069241"/>
    </source>
</evidence>
<accession>A0A109W491</accession>
<dbReference type="STRING" id="44742.AXF13_07760"/>
<dbReference type="EMBL" id="CP014229">
    <property type="protein sequence ID" value="AMD90020.1"/>
    <property type="molecule type" value="Genomic_DNA"/>
</dbReference>